<dbReference type="EMBL" id="GL379810">
    <property type="protein sequence ID" value="EGT43051.1"/>
    <property type="molecule type" value="Genomic_DNA"/>
</dbReference>
<feature type="transmembrane region" description="Helical" evidence="5">
    <location>
        <begin position="48"/>
        <end position="67"/>
    </location>
</feature>
<dbReference type="HOGENOM" id="CLU_702555_0_0_1"/>
<feature type="transmembrane region" description="Helical" evidence="5">
    <location>
        <begin position="142"/>
        <end position="163"/>
    </location>
</feature>
<evidence type="ECO:0000313" key="7">
    <source>
        <dbReference type="EMBL" id="EGT43051.1"/>
    </source>
</evidence>
<feature type="domain" description="G-protein coupled receptors family 1 profile" evidence="6">
    <location>
        <begin position="27"/>
        <end position="336"/>
    </location>
</feature>
<keyword evidence="8" id="KW-1185">Reference proteome</keyword>
<protein>
    <recommendedName>
        <fullName evidence="6">G-protein coupled receptors family 1 profile domain-containing protein</fullName>
    </recommendedName>
</protein>
<dbReference type="Gene3D" id="1.20.1070.10">
    <property type="entry name" value="Rhodopsin 7-helix transmembrane proteins"/>
    <property type="match status" value="1"/>
</dbReference>
<dbReference type="PANTHER" id="PTHR46895">
    <property type="entry name" value="PROTEIN CBG20548-RELATED"/>
    <property type="match status" value="1"/>
</dbReference>
<dbReference type="OMA" id="CMSSKHF"/>
<dbReference type="InterPro" id="IPR019427">
    <property type="entry name" value="7TM_GPCR_serpentine_rcpt_Srw"/>
</dbReference>
<dbReference type="InterPro" id="IPR000276">
    <property type="entry name" value="GPCR_Rhodpsn"/>
</dbReference>
<dbReference type="PROSITE" id="PS50262">
    <property type="entry name" value="G_PROTEIN_RECEP_F1_2"/>
    <property type="match status" value="1"/>
</dbReference>
<evidence type="ECO:0000256" key="3">
    <source>
        <dbReference type="ARBA" id="ARBA00022989"/>
    </source>
</evidence>
<keyword evidence="4 5" id="KW-0472">Membrane</keyword>
<feature type="transmembrane region" description="Helical" evidence="5">
    <location>
        <begin position="15"/>
        <end position="36"/>
    </location>
</feature>
<name>G0MSU1_CAEBE</name>
<evidence type="ECO:0000259" key="6">
    <source>
        <dbReference type="PROSITE" id="PS50262"/>
    </source>
</evidence>
<dbReference type="Pfam" id="PF10324">
    <property type="entry name" value="7TM_GPCR_Srw"/>
    <property type="match status" value="1"/>
</dbReference>
<dbReference type="SUPFAM" id="SSF81321">
    <property type="entry name" value="Family A G protein-coupled receptor-like"/>
    <property type="match status" value="1"/>
</dbReference>
<dbReference type="eggNOG" id="ENOG502RAXV">
    <property type="taxonomic scope" value="Eukaryota"/>
</dbReference>
<evidence type="ECO:0000256" key="5">
    <source>
        <dbReference type="SAM" id="Phobius"/>
    </source>
</evidence>
<dbReference type="GO" id="GO:0016020">
    <property type="term" value="C:membrane"/>
    <property type="evidence" value="ECO:0007669"/>
    <property type="project" value="UniProtKB-SubCell"/>
</dbReference>
<feature type="transmembrane region" description="Helical" evidence="5">
    <location>
        <begin position="101"/>
        <end position="121"/>
    </location>
</feature>
<dbReference type="PRINTS" id="PR00237">
    <property type="entry name" value="GPCRRHODOPSN"/>
</dbReference>
<dbReference type="OrthoDB" id="10011262at2759"/>
<organism evidence="8">
    <name type="scientific">Caenorhabditis brenneri</name>
    <name type="common">Nematode worm</name>
    <dbReference type="NCBI Taxonomy" id="135651"/>
    <lineage>
        <taxon>Eukaryota</taxon>
        <taxon>Metazoa</taxon>
        <taxon>Ecdysozoa</taxon>
        <taxon>Nematoda</taxon>
        <taxon>Chromadorea</taxon>
        <taxon>Rhabditida</taxon>
        <taxon>Rhabditina</taxon>
        <taxon>Rhabditomorpha</taxon>
        <taxon>Rhabditoidea</taxon>
        <taxon>Rhabditidae</taxon>
        <taxon>Peloderinae</taxon>
        <taxon>Caenorhabditis</taxon>
    </lineage>
</organism>
<feature type="transmembrane region" description="Helical" evidence="5">
    <location>
        <begin position="313"/>
        <end position="338"/>
    </location>
</feature>
<evidence type="ECO:0000256" key="4">
    <source>
        <dbReference type="ARBA" id="ARBA00023136"/>
    </source>
</evidence>
<dbReference type="PANTHER" id="PTHR46895:SF2">
    <property type="entry name" value="G-PROTEIN COUPLED RECEPTORS FAMILY 1 PROFILE DOMAIN-CONTAINING PROTEIN"/>
    <property type="match status" value="1"/>
</dbReference>
<evidence type="ECO:0000313" key="8">
    <source>
        <dbReference type="Proteomes" id="UP000008068"/>
    </source>
</evidence>
<gene>
    <name evidence="7" type="ORF">CAEBREN_23975</name>
</gene>
<comment type="subcellular location">
    <subcellularLocation>
        <location evidence="1">Membrane</location>
    </subcellularLocation>
</comment>
<sequence>MVDDLPKIIALSCEYMFPFLGFLGICGNSITLFVLLSSSMRSSTNEMLAAAALADILYIIFMTPNQMSRWPSFVLMNCPEDPRRKCPSAFHVWFIDNKPHISFLVNWVSAASTWFIVSVSFDRLYAIKAPFSARSQTYSWRRNLIVIHLILLLTGATCFHMNLKLLDDHQASNATAAAGVNRISWVQILSIQMFVFHILIPMILLITFNTCLLYYLRNRLSHFLPSRTRSIRRSTRSDETPAPLLTNVTDRSEVVRHHSSNSGVWNRHVSKAERHVTYMVLAIVSCYICSHIPSAALYIYMHVFQNSLYSTRWMYTYVQLSSTGVTCSKVANFLLFCMSSKHFRKEMKKKLCCLFCKTKEKISQKDSATQPRTRSLPLNIIGDSTNNCSA</sequence>
<evidence type="ECO:0000256" key="2">
    <source>
        <dbReference type="ARBA" id="ARBA00022692"/>
    </source>
</evidence>
<dbReference type="GO" id="GO:0008528">
    <property type="term" value="F:G protein-coupled peptide receptor activity"/>
    <property type="evidence" value="ECO:0007669"/>
    <property type="project" value="InterPro"/>
</dbReference>
<proteinExistence type="predicted"/>
<keyword evidence="3 5" id="KW-1133">Transmembrane helix</keyword>
<feature type="transmembrane region" description="Helical" evidence="5">
    <location>
        <begin position="194"/>
        <end position="216"/>
    </location>
</feature>
<feature type="transmembrane region" description="Helical" evidence="5">
    <location>
        <begin position="276"/>
        <end position="301"/>
    </location>
</feature>
<dbReference type="AlphaFoldDB" id="G0MSU1"/>
<dbReference type="InterPro" id="IPR017452">
    <property type="entry name" value="GPCR_Rhodpsn_7TM"/>
</dbReference>
<evidence type="ECO:0000256" key="1">
    <source>
        <dbReference type="ARBA" id="ARBA00004370"/>
    </source>
</evidence>
<accession>G0MSU1</accession>
<reference evidence="8" key="1">
    <citation type="submission" date="2011-07" db="EMBL/GenBank/DDBJ databases">
        <authorList>
            <consortium name="Caenorhabditis brenneri Sequencing and Analysis Consortium"/>
            <person name="Wilson R.K."/>
        </authorList>
    </citation>
    <scope>NUCLEOTIDE SEQUENCE [LARGE SCALE GENOMIC DNA]</scope>
    <source>
        <strain evidence="8">PB2801</strain>
    </source>
</reference>
<dbReference type="Proteomes" id="UP000008068">
    <property type="component" value="Unassembled WGS sequence"/>
</dbReference>
<keyword evidence="2 5" id="KW-0812">Transmembrane</keyword>
<dbReference type="InParanoid" id="G0MSU1"/>